<feature type="transmembrane region" description="Helical" evidence="1">
    <location>
        <begin position="261"/>
        <end position="284"/>
    </location>
</feature>
<keyword evidence="4" id="KW-1185">Reference proteome</keyword>
<proteinExistence type="predicted"/>
<organism evidence="2">
    <name type="scientific">Spironucleus salmonicida</name>
    <dbReference type="NCBI Taxonomy" id="348837"/>
    <lineage>
        <taxon>Eukaryota</taxon>
        <taxon>Metamonada</taxon>
        <taxon>Diplomonadida</taxon>
        <taxon>Hexamitidae</taxon>
        <taxon>Hexamitinae</taxon>
        <taxon>Spironucleus</taxon>
    </lineage>
</organism>
<feature type="transmembrane region" description="Helical" evidence="1">
    <location>
        <begin position="148"/>
        <end position="175"/>
    </location>
</feature>
<sequence>MNKWLSFFVRAVAGYVLTLLNFPISAAVFYIIFAICNYNAKQFQEIQDVAIITLGITNFYFHIVAAQKMKWLKSVNYFLKYLILTVITASLTVVIFYVDSTIMIRWLHQKMLMLTLKDLYFATVAFASQYFIWNLHWSQDFPIQLLVWYLAGWLVYFLASVLIPIHLLGCILYTLVMKQTIFRFVTLEIWTPRFRIACFAVTLFINFMVCSEMARYFYVRDPAGYLMNVIFYMGHLHIGLTYVSLSFTLEIQKWVLKNRLMIVPYICFCYFWGIQLAFLNFFLYRKVFVPYFLHKFIGPNVLPVDNLYNTVPSGYIARLFFCLIFSEKREEKRCRVVRTKIAKFRESRRCNKQIPNRSDDSIANDVDDAKFIQEQVQDVLAVHPDMLQQFDGTVDLINFQKFGEPIIKYSNRNEYNVEKINDPIQQKVLYKV</sequence>
<protein>
    <submittedName>
        <fullName evidence="2">Transmembrane domain-containing protein</fullName>
    </submittedName>
</protein>
<feature type="transmembrane region" description="Helical" evidence="1">
    <location>
        <begin position="78"/>
        <end position="98"/>
    </location>
</feature>
<dbReference type="Proteomes" id="UP000018208">
    <property type="component" value="Unassembled WGS sequence"/>
</dbReference>
<dbReference type="AlphaFoldDB" id="V6LIB8"/>
<evidence type="ECO:0000256" key="1">
    <source>
        <dbReference type="SAM" id="Phobius"/>
    </source>
</evidence>
<evidence type="ECO:0000313" key="2">
    <source>
        <dbReference type="EMBL" id="EST43456.1"/>
    </source>
</evidence>
<keyword evidence="1" id="KW-0472">Membrane</keyword>
<name>V6LIB8_9EUKA</name>
<keyword evidence="1" id="KW-1133">Transmembrane helix</keyword>
<dbReference type="EMBL" id="AUWU02000005">
    <property type="protein sequence ID" value="KAH0572811.1"/>
    <property type="molecule type" value="Genomic_DNA"/>
</dbReference>
<feature type="transmembrane region" description="Helical" evidence="1">
    <location>
        <begin position="12"/>
        <end position="36"/>
    </location>
</feature>
<dbReference type="EMBL" id="KI546136">
    <property type="protein sequence ID" value="EST43456.1"/>
    <property type="molecule type" value="Genomic_DNA"/>
</dbReference>
<feature type="transmembrane region" description="Helical" evidence="1">
    <location>
        <begin position="196"/>
        <end position="218"/>
    </location>
</feature>
<dbReference type="VEuPathDB" id="GiardiaDB:SS50377_24925"/>
<feature type="transmembrane region" description="Helical" evidence="1">
    <location>
        <begin position="48"/>
        <end position="66"/>
    </location>
</feature>
<feature type="transmembrane region" description="Helical" evidence="1">
    <location>
        <begin position="230"/>
        <end position="249"/>
    </location>
</feature>
<evidence type="ECO:0000313" key="4">
    <source>
        <dbReference type="Proteomes" id="UP000018208"/>
    </source>
</evidence>
<keyword evidence="1 2" id="KW-0812">Transmembrane</keyword>
<gene>
    <name evidence="2" type="ORF">SS50377_16820</name>
    <name evidence="3" type="ORF">SS50377_24925</name>
</gene>
<evidence type="ECO:0000313" key="3">
    <source>
        <dbReference type="EMBL" id="KAH0572811.1"/>
    </source>
</evidence>
<reference evidence="3" key="2">
    <citation type="submission" date="2020-12" db="EMBL/GenBank/DDBJ databases">
        <title>New Spironucleus salmonicida genome in near-complete chromosomes.</title>
        <authorList>
            <person name="Xu F."/>
            <person name="Kurt Z."/>
            <person name="Jimenez-Gonzalez A."/>
            <person name="Astvaldsson A."/>
            <person name="Andersson J.O."/>
            <person name="Svard S.G."/>
        </authorList>
    </citation>
    <scope>NUCLEOTIDE SEQUENCE</scope>
    <source>
        <strain evidence="3">ATCC 50377</strain>
    </source>
</reference>
<reference evidence="2 3" key="1">
    <citation type="journal article" date="2014" name="PLoS Genet.">
        <title>The Genome of Spironucleus salmonicida Highlights a Fish Pathogen Adapted to Fluctuating Environments.</title>
        <authorList>
            <person name="Xu F."/>
            <person name="Jerlstrom-Hultqvist J."/>
            <person name="Einarsson E."/>
            <person name="Astvaldsson A."/>
            <person name="Svard S.G."/>
            <person name="Andersson J.O."/>
        </authorList>
    </citation>
    <scope>NUCLEOTIDE SEQUENCE</scope>
    <source>
        <strain evidence="3">ATCC 50377</strain>
    </source>
</reference>
<accession>V6LIB8</accession>
<feature type="transmembrane region" description="Helical" evidence="1">
    <location>
        <begin position="119"/>
        <end position="136"/>
    </location>
</feature>